<dbReference type="HOGENOM" id="CLU_044854_0_0_1"/>
<feature type="compositionally biased region" description="Polar residues" evidence="15">
    <location>
        <begin position="236"/>
        <end position="264"/>
    </location>
</feature>
<dbReference type="OMA" id="YPLMGFQ"/>
<keyword evidence="20" id="KW-1185">Reference proteome</keyword>
<accession>D3ZF32</accession>
<dbReference type="Pfam" id="PF07686">
    <property type="entry name" value="V-set"/>
    <property type="match status" value="1"/>
</dbReference>
<dbReference type="GO" id="GO:0009986">
    <property type="term" value="C:cell surface"/>
    <property type="evidence" value="ECO:0000266"/>
    <property type="project" value="RGD"/>
</dbReference>
<comment type="subunit">
    <text evidence="12">Interacts with CD276 and this interaction enhances T-cell activation.</text>
</comment>
<feature type="region of interest" description="Disordered" evidence="15">
    <location>
        <begin position="208"/>
        <end position="264"/>
    </location>
</feature>
<evidence type="ECO:0000256" key="14">
    <source>
        <dbReference type="ARBA" id="ARBA00082751"/>
    </source>
</evidence>
<dbReference type="GO" id="GO:0005886">
    <property type="term" value="C:plasma membrane"/>
    <property type="evidence" value="ECO:0007669"/>
    <property type="project" value="UniProtKB-SubCell"/>
</dbReference>
<reference evidence="19" key="3">
    <citation type="submission" date="2025-09" db="UniProtKB">
        <authorList>
            <consortium name="Ensembl"/>
        </authorList>
    </citation>
    <scope>IDENTIFICATION</scope>
    <source>
        <strain evidence="19">Brown Norway</strain>
    </source>
</reference>
<dbReference type="Gene3D" id="2.60.40.10">
    <property type="entry name" value="Immunoglobulins"/>
    <property type="match status" value="1"/>
</dbReference>
<dbReference type="Reactome" id="R-RNO-198933">
    <property type="pathway name" value="Immunoregulatory interactions between a Lymphoid and a non-Lymphoid cell"/>
</dbReference>
<evidence type="ECO:0000256" key="17">
    <source>
        <dbReference type="SAM" id="SignalP"/>
    </source>
</evidence>
<gene>
    <name evidence="19 21" type="primary">Treml2</name>
</gene>
<dbReference type="AGR" id="RGD:1587039"/>
<dbReference type="KEGG" id="rno:680844"/>
<keyword evidence="9" id="KW-0325">Glycoprotein</keyword>
<feature type="signal peptide" evidence="17">
    <location>
        <begin position="1"/>
        <end position="23"/>
    </location>
</feature>
<dbReference type="FunCoup" id="D3ZF32">
    <property type="interactions" value="409"/>
</dbReference>
<reference evidence="19" key="1">
    <citation type="submission" date="2024-01" db="EMBL/GenBank/DDBJ databases">
        <title>GRCr8: a new rat reference genome assembly contstructed from accurate long reads and long range scaffolding.</title>
        <authorList>
            <person name="Doris P.A."/>
            <person name="Kalbfleisch T."/>
            <person name="Li K."/>
            <person name="Howe K."/>
            <person name="Wood J."/>
        </authorList>
    </citation>
    <scope>NUCLEOTIDE SEQUENCE [LARGE SCALE GENOMIC DNA]</scope>
    <source>
        <strain evidence="19">Brown Norway</strain>
    </source>
</reference>
<feature type="chain" id="PRO_5035253218" description="Trem-like transcript 2 protein" evidence="17">
    <location>
        <begin position="24"/>
        <end position="330"/>
    </location>
</feature>
<evidence type="ECO:0000313" key="20">
    <source>
        <dbReference type="Proteomes" id="UP000002494"/>
    </source>
</evidence>
<feature type="domain" description="Ig-like" evidence="18">
    <location>
        <begin position="5"/>
        <end position="110"/>
    </location>
</feature>
<dbReference type="InterPro" id="IPR013783">
    <property type="entry name" value="Ig-like_fold"/>
</dbReference>
<keyword evidence="2" id="KW-1003">Cell membrane</keyword>
<dbReference type="RGD" id="1587039">
    <property type="gene designation" value="Treml2"/>
</dbReference>
<dbReference type="Bgee" id="ENSRNOG00000013554">
    <property type="expression patterns" value="Expressed in spleen and 9 other cell types or tissues"/>
</dbReference>
<dbReference type="FunFam" id="2.60.40.10:FF:001672">
    <property type="entry name" value="Triggering receptor expressed on myeloid cells like 2"/>
    <property type="match status" value="1"/>
</dbReference>
<keyword evidence="8" id="KW-0675">Receptor</keyword>
<dbReference type="PROSITE" id="PS50835">
    <property type="entry name" value="IG_LIKE"/>
    <property type="match status" value="1"/>
</dbReference>
<dbReference type="GeneID" id="680844"/>
<dbReference type="AlphaFoldDB" id="D3ZF32"/>
<dbReference type="RefSeq" id="NP_001420259.1">
    <property type="nucleotide sequence ID" value="NM_001433330.1"/>
</dbReference>
<name>D3ZF32_RAT</name>
<evidence type="ECO:0000256" key="15">
    <source>
        <dbReference type="SAM" id="MobiDB-lite"/>
    </source>
</evidence>
<keyword evidence="3 16" id="KW-0812">Transmembrane</keyword>
<dbReference type="PANTHER" id="PTHR16423:SF3">
    <property type="entry name" value="TREM-LIKE TRANSCRIPT 2 PROTEIN"/>
    <property type="match status" value="1"/>
</dbReference>
<feature type="transmembrane region" description="Helical" evidence="16">
    <location>
        <begin position="271"/>
        <end position="292"/>
    </location>
</feature>
<keyword evidence="7" id="KW-1015">Disulfide bond</keyword>
<dbReference type="GO" id="GO:0038023">
    <property type="term" value="F:signaling receptor activity"/>
    <property type="evidence" value="ECO:0000266"/>
    <property type="project" value="RGD"/>
</dbReference>
<evidence type="ECO:0000256" key="6">
    <source>
        <dbReference type="ARBA" id="ARBA00023136"/>
    </source>
</evidence>
<dbReference type="InterPro" id="IPR036179">
    <property type="entry name" value="Ig-like_dom_sf"/>
</dbReference>
<evidence type="ECO:0000256" key="5">
    <source>
        <dbReference type="ARBA" id="ARBA00022989"/>
    </source>
</evidence>
<evidence type="ECO:0000256" key="16">
    <source>
        <dbReference type="SAM" id="Phobius"/>
    </source>
</evidence>
<proteinExistence type="predicted"/>
<evidence type="ECO:0000256" key="9">
    <source>
        <dbReference type="ARBA" id="ARBA00023180"/>
    </source>
</evidence>
<dbReference type="SUPFAM" id="SSF48726">
    <property type="entry name" value="Immunoglobulin"/>
    <property type="match status" value="1"/>
</dbReference>
<dbReference type="InterPro" id="IPR013106">
    <property type="entry name" value="Ig_V-set"/>
</dbReference>
<dbReference type="InterPro" id="IPR007110">
    <property type="entry name" value="Ig-like_dom"/>
</dbReference>
<dbReference type="GeneTree" id="ENSGT00940000153835"/>
<dbReference type="InterPro" id="IPR003599">
    <property type="entry name" value="Ig_sub"/>
</dbReference>
<evidence type="ECO:0000256" key="12">
    <source>
        <dbReference type="ARBA" id="ARBA00066031"/>
    </source>
</evidence>
<dbReference type="Ensembl" id="ENSRNOT00000042404.6">
    <property type="protein sequence ID" value="ENSRNOP00000043394.5"/>
    <property type="gene ID" value="ENSRNOG00000013554.8"/>
</dbReference>
<evidence type="ECO:0000256" key="2">
    <source>
        <dbReference type="ARBA" id="ARBA00022475"/>
    </source>
</evidence>
<keyword evidence="10" id="KW-0393">Immunoglobulin domain</keyword>
<dbReference type="InterPro" id="IPR052314">
    <property type="entry name" value="Immune_rcpt_domain"/>
</dbReference>
<evidence type="ECO:0000256" key="10">
    <source>
        <dbReference type="ARBA" id="ARBA00023319"/>
    </source>
</evidence>
<dbReference type="GO" id="GO:0042110">
    <property type="term" value="P:T cell activation"/>
    <property type="evidence" value="ECO:0000266"/>
    <property type="project" value="RGD"/>
</dbReference>
<dbReference type="Proteomes" id="UP000002494">
    <property type="component" value="Chromosome 9"/>
</dbReference>
<sequence>MAPWPLTFLLFLLLLLWLQGCDSGSSSEKLYRKVQRREGETLSVQCSYKNRRNLVEAKSWCKVKRKKCEHSFTRSWVRGPSYSMRDDTKAKVVRITMEALRVQDSGRYWCMRNTAGNLYPLVGFQLEVYPALTTERNVPPTHLTNTLKDGFANTPMDEFVTTSQVHMSDTGDPFTTNVTVFSSGLHTLASGTTAPTPVTRYSFADTSGTITETERSTESQPATVSPSHTRPFLADSVTTSTMTRHQSSSLSTTGTCHQLTPNRSQETHRPVMVVVLTFLPAPMLLVVAYGFWKKRHMGRYNLDSNYAKSWLHLPEGPETLWKPACSKITQ</sequence>
<keyword evidence="6 16" id="KW-0472">Membrane</keyword>
<dbReference type="InParanoid" id="D3ZF32"/>
<dbReference type="VEuPathDB" id="HostDB:ENSRNOG00000013554"/>
<evidence type="ECO:0000256" key="4">
    <source>
        <dbReference type="ARBA" id="ARBA00022729"/>
    </source>
</evidence>
<evidence type="ECO:0000256" key="8">
    <source>
        <dbReference type="ARBA" id="ARBA00023170"/>
    </source>
</evidence>
<evidence type="ECO:0000256" key="11">
    <source>
        <dbReference type="ARBA" id="ARBA00059754"/>
    </source>
</evidence>
<comment type="function">
    <text evidence="11">Cell surface receptor that may play a role in the innate and adaptive immune response. Acts as a counter-receptor for CD276 and interaction with CD276 on T-cells enhances T-cell activation.</text>
</comment>
<dbReference type="eggNOG" id="ENOG502SPIC">
    <property type="taxonomic scope" value="Eukaryota"/>
</dbReference>
<dbReference type="CTD" id="79865"/>
<evidence type="ECO:0000313" key="21">
    <source>
        <dbReference type="RGD" id="1587039"/>
    </source>
</evidence>
<feature type="compositionally biased region" description="Polar residues" evidence="15">
    <location>
        <begin position="218"/>
        <end position="228"/>
    </location>
</feature>
<keyword evidence="4 17" id="KW-0732">Signal</keyword>
<keyword evidence="5 16" id="KW-1133">Transmembrane helix</keyword>
<evidence type="ECO:0000256" key="1">
    <source>
        <dbReference type="ARBA" id="ARBA00004251"/>
    </source>
</evidence>
<dbReference type="UCSC" id="RGD:1587039">
    <property type="organism name" value="rat"/>
</dbReference>
<reference evidence="19" key="2">
    <citation type="submission" date="2025-08" db="UniProtKB">
        <authorList>
            <consortium name="Ensembl"/>
        </authorList>
    </citation>
    <scope>IDENTIFICATION</scope>
    <source>
        <strain evidence="19">Brown Norway</strain>
    </source>
</reference>
<comment type="subcellular location">
    <subcellularLocation>
        <location evidence="1">Cell membrane</location>
        <topology evidence="1">Single-pass type I membrane protein</topology>
    </subcellularLocation>
</comment>
<dbReference type="PANTHER" id="PTHR16423">
    <property type="entry name" value="TREM-LIKE TRANSCRIPT PROTEIN"/>
    <property type="match status" value="1"/>
</dbReference>
<evidence type="ECO:0000256" key="7">
    <source>
        <dbReference type="ARBA" id="ARBA00023157"/>
    </source>
</evidence>
<dbReference type="RefSeq" id="NP_001420260.1">
    <property type="nucleotide sequence ID" value="NM_001433331.1"/>
</dbReference>
<dbReference type="STRING" id="10116.ENSRNOP00000043394"/>
<dbReference type="PaxDb" id="10116-ENSRNOP00000043394"/>
<organism evidence="19 20">
    <name type="scientific">Rattus norvegicus</name>
    <name type="common">Rat</name>
    <dbReference type="NCBI Taxonomy" id="10116"/>
    <lineage>
        <taxon>Eukaryota</taxon>
        <taxon>Metazoa</taxon>
        <taxon>Chordata</taxon>
        <taxon>Craniata</taxon>
        <taxon>Vertebrata</taxon>
        <taxon>Euteleostomi</taxon>
        <taxon>Mammalia</taxon>
        <taxon>Eutheria</taxon>
        <taxon>Euarchontoglires</taxon>
        <taxon>Glires</taxon>
        <taxon>Rodentia</taxon>
        <taxon>Myomorpha</taxon>
        <taxon>Muroidea</taxon>
        <taxon>Muridae</taxon>
        <taxon>Murinae</taxon>
        <taxon>Rattus</taxon>
    </lineage>
</organism>
<evidence type="ECO:0000313" key="19">
    <source>
        <dbReference type="Ensembl" id="ENSRNOP00000043394.5"/>
    </source>
</evidence>
<protein>
    <recommendedName>
        <fullName evidence="13">Trem-like transcript 2 protein</fullName>
    </recommendedName>
    <alternativeName>
        <fullName evidence="14">Triggering receptor expressed on myeloid cells-like protein 2</fullName>
    </alternativeName>
</protein>
<evidence type="ECO:0000256" key="3">
    <source>
        <dbReference type="ARBA" id="ARBA00022692"/>
    </source>
</evidence>
<evidence type="ECO:0000259" key="18">
    <source>
        <dbReference type="PROSITE" id="PS50835"/>
    </source>
</evidence>
<dbReference type="OrthoDB" id="8920197at2759"/>
<evidence type="ECO:0000256" key="13">
    <source>
        <dbReference type="ARBA" id="ARBA00071543"/>
    </source>
</evidence>
<dbReference type="SMART" id="SM00409">
    <property type="entry name" value="IG"/>
    <property type="match status" value="1"/>
</dbReference>